<name>A0A246GG14_9FLAO</name>
<dbReference type="CDD" id="cd12105">
    <property type="entry name" value="HmuY"/>
    <property type="match status" value="1"/>
</dbReference>
<dbReference type="Pfam" id="PF14064">
    <property type="entry name" value="HmuY"/>
    <property type="match status" value="2"/>
</dbReference>
<dbReference type="Proteomes" id="UP000197768">
    <property type="component" value="Unassembled WGS sequence"/>
</dbReference>
<protein>
    <recommendedName>
        <fullName evidence="3">HmuY protein</fullName>
    </recommendedName>
</protein>
<reference evidence="1 2" key="1">
    <citation type="journal article" date="2017" name="Infect. Genet. Evol.">
        <title>Comparative genome analysis of fish pathogen Flavobacterium columnare reveals extensive sequence diversity within the species.</title>
        <authorList>
            <person name="Kayansamruaj P."/>
            <person name="Dong H.T."/>
            <person name="Hirono I."/>
            <person name="Kondo H."/>
            <person name="Senapin S."/>
            <person name="Rodkhum C."/>
        </authorList>
    </citation>
    <scope>NUCLEOTIDE SEQUENCE [LARGE SCALE GENOMIC DNA]</scope>
    <source>
        <strain evidence="1 2">1215</strain>
    </source>
</reference>
<organism evidence="1 2">
    <name type="scientific">Flavobacterium davisii</name>
    <dbReference type="NCBI Taxonomy" id="2906077"/>
    <lineage>
        <taxon>Bacteria</taxon>
        <taxon>Pseudomonadati</taxon>
        <taxon>Bacteroidota</taxon>
        <taxon>Flavobacteriia</taxon>
        <taxon>Flavobacteriales</taxon>
        <taxon>Flavobacteriaceae</taxon>
        <taxon>Flavobacterium</taxon>
    </lineage>
</organism>
<gene>
    <name evidence="1" type="ORF">BWK59_12420</name>
</gene>
<evidence type="ECO:0008006" key="3">
    <source>
        <dbReference type="Google" id="ProtNLM"/>
    </source>
</evidence>
<dbReference type="RefSeq" id="WP_088394355.1">
    <property type="nucleotide sequence ID" value="NZ_MTCZ01000172.1"/>
</dbReference>
<proteinExistence type="predicted"/>
<comment type="caution">
    <text evidence="1">The sequence shown here is derived from an EMBL/GenBank/DDBJ whole genome shotgun (WGS) entry which is preliminary data.</text>
</comment>
<dbReference type="EMBL" id="MTCZ01000172">
    <property type="protein sequence ID" value="OWP83086.1"/>
    <property type="molecule type" value="Genomic_DNA"/>
</dbReference>
<evidence type="ECO:0000313" key="2">
    <source>
        <dbReference type="Proteomes" id="UP000197768"/>
    </source>
</evidence>
<sequence length="362" mass="40576">MKKGLLLLYLATSFISCSKESVDEKEKNLISKEEILKPEIGGANQPNQVFLDLSKGESKVVNRGTWDLGFYSGDEFRVVLNSSTFMAVKKTDQIDITLAQNPDKNVVPLGGFNLVQNGYCDDATGILNGKGQGQGTAIGEISALDNENKVYLLNLGFEVSTKTPAIGSVSTEGNARGWKKIRILRTNNGGYKIQYANLLDKDFKEKIIDKDKLYNFTFFSLLKEDVVMVEPKKELWDLCFTTFTNYISSGTDIVTYGFADFVISNMKGGTQVYEVNISEYTYENFKKENIIESKFIPSKTDQRIIGSNWRVGGSQAGGLPSIKTDRFYVLKDIQSNYYKIKFLTMTNDKGERGNTKIQYSLL</sequence>
<evidence type="ECO:0000313" key="1">
    <source>
        <dbReference type="EMBL" id="OWP83086.1"/>
    </source>
</evidence>
<dbReference type="InterPro" id="IPR025921">
    <property type="entry name" value="HmuY"/>
</dbReference>
<accession>A0A246GG14</accession>
<dbReference type="AlphaFoldDB" id="A0A246GG14"/>
<dbReference type="PROSITE" id="PS51257">
    <property type="entry name" value="PROKAR_LIPOPROTEIN"/>
    <property type="match status" value="1"/>
</dbReference>